<dbReference type="PANTHER" id="PTHR43798:SF33">
    <property type="entry name" value="HYDROLASE, PUTATIVE (AFU_ORTHOLOGUE AFUA_2G14860)-RELATED"/>
    <property type="match status" value="1"/>
</dbReference>
<accession>A0A1H4S0N2</accession>
<protein>
    <submittedName>
        <fullName evidence="2">Pimeloyl-ACP methyl ester carboxylesterase</fullName>
    </submittedName>
</protein>
<dbReference type="PANTHER" id="PTHR43798">
    <property type="entry name" value="MONOACYLGLYCEROL LIPASE"/>
    <property type="match status" value="1"/>
</dbReference>
<proteinExistence type="predicted"/>
<dbReference type="RefSeq" id="WP_068742340.1">
    <property type="nucleotide sequence ID" value="NZ_CBDRGN010000001.1"/>
</dbReference>
<evidence type="ECO:0000313" key="2">
    <source>
        <dbReference type="EMBL" id="SEC37594.1"/>
    </source>
</evidence>
<keyword evidence="3" id="KW-1185">Reference proteome</keyword>
<dbReference type="AlphaFoldDB" id="A0A1H4S0N2"/>
<dbReference type="EMBL" id="FNSA01000003">
    <property type="protein sequence ID" value="SEC37594.1"/>
    <property type="molecule type" value="Genomic_DNA"/>
</dbReference>
<evidence type="ECO:0000259" key="1">
    <source>
        <dbReference type="Pfam" id="PF00561"/>
    </source>
</evidence>
<dbReference type="OrthoDB" id="3400345at2"/>
<dbReference type="Pfam" id="PF00561">
    <property type="entry name" value="Abhydrolase_1"/>
    <property type="match status" value="1"/>
</dbReference>
<dbReference type="STRING" id="57704.SAMN04489793_2139"/>
<dbReference type="Proteomes" id="UP000182241">
    <property type="component" value="Unassembled WGS sequence"/>
</dbReference>
<organism evidence="2 3">
    <name type="scientific">Tsukamurella tyrosinosolvens</name>
    <dbReference type="NCBI Taxonomy" id="57704"/>
    <lineage>
        <taxon>Bacteria</taxon>
        <taxon>Bacillati</taxon>
        <taxon>Actinomycetota</taxon>
        <taxon>Actinomycetes</taxon>
        <taxon>Mycobacteriales</taxon>
        <taxon>Tsukamurellaceae</taxon>
        <taxon>Tsukamurella</taxon>
    </lineage>
</organism>
<dbReference type="InterPro" id="IPR029058">
    <property type="entry name" value="AB_hydrolase_fold"/>
</dbReference>
<evidence type="ECO:0000313" key="3">
    <source>
        <dbReference type="Proteomes" id="UP000182241"/>
    </source>
</evidence>
<sequence>MPEVSVSAGRVHYEEFGDGPPVVLLHGLLMDHTVWNAVLPLLPQGHRYLLPDLPLGAHPIPLNADADLSNEGIAHLIADFLEALDLRDVVLVHSDWGGGLLLTALGRDERIGRLVILPSTAFDNFPPGLPGKAATVAARLPGLTLGLRALRIGAVRRLPILFGRMARDVPDATMRAWTRPAIEDPLIRRDLLKHARAPFDRADLVRGTEALRAFTGDALVLWIADGTVMPRDHGRRLADLLPRGRLVELADCYVLAMIDSPRTVADELSAFLAESAPARRD</sequence>
<feature type="domain" description="AB hydrolase-1" evidence="1">
    <location>
        <begin position="20"/>
        <end position="260"/>
    </location>
</feature>
<name>A0A1H4S0N2_TSUTY</name>
<dbReference type="SUPFAM" id="SSF53474">
    <property type="entry name" value="alpha/beta-Hydrolases"/>
    <property type="match status" value="1"/>
</dbReference>
<dbReference type="GO" id="GO:0003824">
    <property type="term" value="F:catalytic activity"/>
    <property type="evidence" value="ECO:0007669"/>
    <property type="project" value="UniProtKB-ARBA"/>
</dbReference>
<dbReference type="InterPro" id="IPR050266">
    <property type="entry name" value="AB_hydrolase_sf"/>
</dbReference>
<gene>
    <name evidence="2" type="ORF">SAMN04489793_2139</name>
</gene>
<dbReference type="InterPro" id="IPR000073">
    <property type="entry name" value="AB_hydrolase_1"/>
</dbReference>
<reference evidence="3" key="1">
    <citation type="submission" date="2016-10" db="EMBL/GenBank/DDBJ databases">
        <authorList>
            <person name="Varghese N."/>
            <person name="Submissions S."/>
        </authorList>
    </citation>
    <scope>NUCLEOTIDE SEQUENCE [LARGE SCALE GENOMIC DNA]</scope>
    <source>
        <strain evidence="3">DSM 44234</strain>
    </source>
</reference>
<dbReference type="GO" id="GO:0016020">
    <property type="term" value="C:membrane"/>
    <property type="evidence" value="ECO:0007669"/>
    <property type="project" value="TreeGrafter"/>
</dbReference>
<dbReference type="Gene3D" id="3.40.50.1820">
    <property type="entry name" value="alpha/beta hydrolase"/>
    <property type="match status" value="1"/>
</dbReference>